<dbReference type="EMBL" id="BK032811">
    <property type="protein sequence ID" value="DAF61417.1"/>
    <property type="molecule type" value="Genomic_DNA"/>
</dbReference>
<dbReference type="SUPFAM" id="SSF56563">
    <property type="entry name" value="Major capsid protein gp5"/>
    <property type="match status" value="1"/>
</dbReference>
<dbReference type="Pfam" id="PF25209">
    <property type="entry name" value="Phage_capsid_4"/>
    <property type="match status" value="1"/>
</dbReference>
<accession>A0A8S5TDR9</accession>
<reference evidence="1" key="1">
    <citation type="journal article" date="2021" name="Proc. Natl. Acad. Sci. U.S.A.">
        <title>A Catalog of Tens of Thousands of Viruses from Human Metagenomes Reveals Hidden Associations with Chronic Diseases.</title>
        <authorList>
            <person name="Tisza M.J."/>
            <person name="Buck C.B."/>
        </authorList>
    </citation>
    <scope>NUCLEOTIDE SEQUENCE</scope>
    <source>
        <strain evidence="1">Ct3pM2</strain>
    </source>
</reference>
<sequence>MEKQDLSKLTQKDFINELPSMVSLMDSYRSGSNNRKPIEITLGEVAEGKWGISQDELFEKIGINPHVDTMENIFTMPQQNIRWIVPEIIRQAITLGMRQAPFYPEIIASDQSINGLSAIMPMINMSDAAPAKVNEAETIPLGEVSFGQKSVSLFKIGKGFKMTDEVKNYVSIDVLGIYLRDFGIQLGYAMDTLAMDVVINGNKPDGSESAPIIGVYETAQGITYKDLLHIWVRAARMGRNFQTMIGGEDQAIELLNLPEFKDRHSGTTQATLNVKSPVPSSANFYIHPGTPNQQLLLIDTSAALIKLTARQLMLESERIVSNQTEAVYASLTTGFSKMYQDAALLLAADKKFTESGFPDFMNVDPYLLVNLE</sequence>
<proteinExistence type="predicted"/>
<name>A0A8S5TDR9_9CAUD</name>
<evidence type="ECO:0000313" key="1">
    <source>
        <dbReference type="EMBL" id="DAF61417.1"/>
    </source>
</evidence>
<organism evidence="1">
    <name type="scientific">Myoviridae sp. ct3pM2</name>
    <dbReference type="NCBI Taxonomy" id="2827658"/>
    <lineage>
        <taxon>Viruses</taxon>
        <taxon>Duplodnaviria</taxon>
        <taxon>Heunggongvirae</taxon>
        <taxon>Uroviricota</taxon>
        <taxon>Caudoviricetes</taxon>
    </lineage>
</organism>
<protein>
    <submittedName>
        <fullName evidence="1">Major capsid protein</fullName>
    </submittedName>
</protein>